<evidence type="ECO:0000313" key="3">
    <source>
        <dbReference type="Proteomes" id="UP000054047"/>
    </source>
</evidence>
<organism evidence="2 3">
    <name type="scientific">Ancylostoma duodenale</name>
    <dbReference type="NCBI Taxonomy" id="51022"/>
    <lineage>
        <taxon>Eukaryota</taxon>
        <taxon>Metazoa</taxon>
        <taxon>Ecdysozoa</taxon>
        <taxon>Nematoda</taxon>
        <taxon>Chromadorea</taxon>
        <taxon>Rhabditida</taxon>
        <taxon>Rhabditina</taxon>
        <taxon>Rhabditomorpha</taxon>
        <taxon>Strongyloidea</taxon>
        <taxon>Ancylostomatidae</taxon>
        <taxon>Ancylostomatinae</taxon>
        <taxon>Ancylostoma</taxon>
    </lineage>
</organism>
<evidence type="ECO:0000259" key="1">
    <source>
        <dbReference type="Pfam" id="PF20416"/>
    </source>
</evidence>
<keyword evidence="3" id="KW-1185">Reference proteome</keyword>
<dbReference type="PANTHER" id="PTHR17695:SF11">
    <property type="entry name" value="SMALL SUBUNIT PROCESSOME COMPONENT 20 HOMOLOG"/>
    <property type="match status" value="1"/>
</dbReference>
<sequence>MFLDESYEVHVMIYTVHTLLAAMRDVLKPGDMDSCLEDVLDIIVQEQFTAVSEEKEVGEIKAEVSEAKKNPTPGTLLLLGRYVSSSAVGVLLNRFINVVDSLTSAKMISRARNLLSMFANGLKDNQGFAPTSQLILIHQMLVMNIEKMKPVASSQKEEDGVPEEEHKSCLLLPPEPKRIGVLVKPVLKCRSHIFLEFALQLLGALITGKHFDRNQTDHVQRLDPFVSLVTQCLEFKYEKSFTQLIVMADNPFLTDKHVSLLLSYVEIDVLDANRQATAFALIKALVRKKVEHSQVILQRVSRNP</sequence>
<accession>A0A0C2D6Z4</accession>
<dbReference type="InterPro" id="IPR046523">
    <property type="entry name" value="UTP20_dom"/>
</dbReference>
<gene>
    <name evidence="2" type="ORF">ANCDUO_11953</name>
</gene>
<dbReference type="AlphaFoldDB" id="A0A0C2D6Z4"/>
<dbReference type="GO" id="GO:0030686">
    <property type="term" value="C:90S preribosome"/>
    <property type="evidence" value="ECO:0007669"/>
    <property type="project" value="TreeGrafter"/>
</dbReference>
<protein>
    <recommendedName>
        <fullName evidence="1">U3 small nucleolar RNA-associated protein 20 domain-containing protein</fullName>
    </recommendedName>
</protein>
<dbReference type="OrthoDB" id="360653at2759"/>
<reference evidence="2 3" key="1">
    <citation type="submission" date="2013-12" db="EMBL/GenBank/DDBJ databases">
        <title>Draft genome of the parsitic nematode Ancylostoma duodenale.</title>
        <authorList>
            <person name="Mitreva M."/>
        </authorList>
    </citation>
    <scope>NUCLEOTIDE SEQUENCE [LARGE SCALE GENOMIC DNA]</scope>
    <source>
        <strain evidence="2 3">Zhejiang</strain>
    </source>
</reference>
<dbReference type="GO" id="GO:0032040">
    <property type="term" value="C:small-subunit processome"/>
    <property type="evidence" value="ECO:0007669"/>
    <property type="project" value="TreeGrafter"/>
</dbReference>
<dbReference type="Pfam" id="PF20416">
    <property type="entry name" value="UTP20"/>
    <property type="match status" value="1"/>
</dbReference>
<dbReference type="Proteomes" id="UP000054047">
    <property type="component" value="Unassembled WGS sequence"/>
</dbReference>
<dbReference type="EMBL" id="KN733864">
    <property type="protein sequence ID" value="KIH57852.1"/>
    <property type="molecule type" value="Genomic_DNA"/>
</dbReference>
<evidence type="ECO:0000313" key="2">
    <source>
        <dbReference type="EMBL" id="KIH57852.1"/>
    </source>
</evidence>
<proteinExistence type="predicted"/>
<dbReference type="InterPro" id="IPR052575">
    <property type="entry name" value="SSU_processome_comp_20"/>
</dbReference>
<name>A0A0C2D6Z4_9BILA</name>
<feature type="domain" description="U3 small nucleolar RNA-associated protein 20" evidence="1">
    <location>
        <begin position="3"/>
        <end position="140"/>
    </location>
</feature>
<dbReference type="PANTHER" id="PTHR17695">
    <property type="entry name" value="SMALL SUBUNIT PROCESSOME COMPONENT 20 HOMOLOG"/>
    <property type="match status" value="1"/>
</dbReference>